<dbReference type="InterPro" id="IPR014030">
    <property type="entry name" value="Ketoacyl_synth_N"/>
</dbReference>
<dbReference type="GO" id="GO:0047879">
    <property type="term" value="F:erythronolide synthase activity"/>
    <property type="evidence" value="ECO:0007669"/>
    <property type="project" value="UniProtKB-EC"/>
</dbReference>
<dbReference type="InterPro" id="IPR009081">
    <property type="entry name" value="PP-bd_ACP"/>
</dbReference>
<keyword evidence="6" id="KW-0614">Plasmid</keyword>
<keyword evidence="2" id="KW-0597">Phosphoprotein</keyword>
<evidence type="ECO:0000256" key="1">
    <source>
        <dbReference type="ARBA" id="ARBA00022450"/>
    </source>
</evidence>
<dbReference type="InterPro" id="IPR001227">
    <property type="entry name" value="Ac_transferase_dom_sf"/>
</dbReference>
<dbReference type="SUPFAM" id="SSF47336">
    <property type="entry name" value="ACP-like"/>
    <property type="match status" value="1"/>
</dbReference>
<dbReference type="PANTHER" id="PTHR43775">
    <property type="entry name" value="FATTY ACID SYNTHASE"/>
    <property type="match status" value="1"/>
</dbReference>
<dbReference type="SUPFAM" id="SSF53901">
    <property type="entry name" value="Thiolase-like"/>
    <property type="match status" value="1"/>
</dbReference>
<dbReference type="InterPro" id="IPR050091">
    <property type="entry name" value="PKS_NRPS_Biosynth_Enz"/>
</dbReference>
<dbReference type="GO" id="GO:0004315">
    <property type="term" value="F:3-oxoacyl-[acyl-carrier-protein] synthase activity"/>
    <property type="evidence" value="ECO:0007669"/>
    <property type="project" value="InterPro"/>
</dbReference>
<dbReference type="Gene3D" id="3.30.70.3290">
    <property type="match status" value="1"/>
</dbReference>
<keyword evidence="7" id="KW-1185">Reference proteome</keyword>
<geneLocation type="plasmid" evidence="6 7">
    <name>pCRI9333.01</name>
</geneLocation>
<dbReference type="InterPro" id="IPR020806">
    <property type="entry name" value="PKS_PP-bd"/>
</dbReference>
<dbReference type="GO" id="GO:0031177">
    <property type="term" value="F:phosphopantetheine binding"/>
    <property type="evidence" value="ECO:0007669"/>
    <property type="project" value="InterPro"/>
</dbReference>
<dbReference type="InterPro" id="IPR020841">
    <property type="entry name" value="PKS_Beta-ketoAc_synthase_dom"/>
</dbReference>
<proteinExistence type="predicted"/>
<dbReference type="FunFam" id="3.40.366.10:FF:000002">
    <property type="entry name" value="Probable polyketide synthase 2"/>
    <property type="match status" value="1"/>
</dbReference>
<dbReference type="InterPro" id="IPR016036">
    <property type="entry name" value="Malonyl_transacylase_ACP-bd"/>
</dbReference>
<dbReference type="SMART" id="SM00823">
    <property type="entry name" value="PKS_PP"/>
    <property type="match status" value="1"/>
</dbReference>
<dbReference type="Pfam" id="PF02801">
    <property type="entry name" value="Ketoacyl-synt_C"/>
    <property type="match status" value="1"/>
</dbReference>
<dbReference type="InterPro" id="IPR016035">
    <property type="entry name" value="Acyl_Trfase/lysoPLipase"/>
</dbReference>
<dbReference type="Proteomes" id="UP000010472">
    <property type="component" value="Plasmid pCRI9333.01"/>
</dbReference>
<evidence type="ECO:0000256" key="3">
    <source>
        <dbReference type="ARBA" id="ARBA00022679"/>
    </source>
</evidence>
<dbReference type="EMBL" id="CP003621">
    <property type="protein sequence ID" value="AFZ15518.1"/>
    <property type="molecule type" value="Genomic_DNA"/>
</dbReference>
<dbReference type="Gene3D" id="3.40.366.10">
    <property type="entry name" value="Malonyl-Coenzyme A Acyl Carrier Protein, domain 2"/>
    <property type="match status" value="1"/>
</dbReference>
<dbReference type="CDD" id="cd00833">
    <property type="entry name" value="PKS"/>
    <property type="match status" value="1"/>
</dbReference>
<accession>K9W594</accession>
<dbReference type="HOGENOM" id="CLU_000022_16_6_3"/>
<dbReference type="EC" id="2.3.1.94" evidence="6"/>
<keyword evidence="3 6" id="KW-0808">Transferase</keyword>
<dbReference type="PATRIC" id="fig|1173022.3.peg.5121"/>
<dbReference type="InterPro" id="IPR016039">
    <property type="entry name" value="Thiolase-like"/>
</dbReference>
<dbReference type="SMART" id="SM00825">
    <property type="entry name" value="PKS_KS"/>
    <property type="match status" value="1"/>
</dbReference>
<dbReference type="InterPro" id="IPR018201">
    <property type="entry name" value="Ketoacyl_synth_AS"/>
</dbReference>
<dbReference type="KEGG" id="cep:Cri9333_4740"/>
<dbReference type="InterPro" id="IPR006162">
    <property type="entry name" value="Ppantetheine_attach_site"/>
</dbReference>
<dbReference type="Pfam" id="PF00698">
    <property type="entry name" value="Acyl_transf_1"/>
    <property type="match status" value="1"/>
</dbReference>
<dbReference type="PROSITE" id="PS00606">
    <property type="entry name" value="KS3_1"/>
    <property type="match status" value="1"/>
</dbReference>
<dbReference type="SUPFAM" id="SSF55048">
    <property type="entry name" value="Probable ACP-binding domain of malonyl-CoA ACP transacylase"/>
    <property type="match status" value="1"/>
</dbReference>
<dbReference type="InterPro" id="IPR014043">
    <property type="entry name" value="Acyl_transferase_dom"/>
</dbReference>
<keyword evidence="6" id="KW-0012">Acyltransferase</keyword>
<reference evidence="6 7" key="1">
    <citation type="submission" date="2012-06" db="EMBL/GenBank/DDBJ databases">
        <title>Finished plasmid 1 of genome of Crinalium epipsammum PCC 9333.</title>
        <authorList>
            <consortium name="US DOE Joint Genome Institute"/>
            <person name="Gugger M."/>
            <person name="Coursin T."/>
            <person name="Rippka R."/>
            <person name="Tandeau De Marsac N."/>
            <person name="Huntemann M."/>
            <person name="Wei C.-L."/>
            <person name="Han J."/>
            <person name="Detter J.C."/>
            <person name="Han C."/>
            <person name="Tapia R."/>
            <person name="Davenport K."/>
            <person name="Daligault H."/>
            <person name="Erkkila T."/>
            <person name="Gu W."/>
            <person name="Munk A.C.C."/>
            <person name="Teshima H."/>
            <person name="Xu Y."/>
            <person name="Chain P."/>
            <person name="Chen A."/>
            <person name="Krypides N."/>
            <person name="Mavromatis K."/>
            <person name="Markowitz V."/>
            <person name="Szeto E."/>
            <person name="Ivanova N."/>
            <person name="Mikhailova N."/>
            <person name="Ovchinnikova G."/>
            <person name="Pagani I."/>
            <person name="Pati A."/>
            <person name="Goodwin L."/>
            <person name="Peters L."/>
            <person name="Pitluck S."/>
            <person name="Woyke T."/>
            <person name="Kerfeld C."/>
        </authorList>
    </citation>
    <scope>NUCLEOTIDE SEQUENCE [LARGE SCALE GENOMIC DNA]</scope>
    <source>
        <strain evidence="6 7">PCC 9333</strain>
        <plasmid evidence="7">Plasmid pCRI9333.01</plasmid>
    </source>
</reference>
<organism evidence="6 7">
    <name type="scientific">Crinalium epipsammum PCC 9333</name>
    <dbReference type="NCBI Taxonomy" id="1173022"/>
    <lineage>
        <taxon>Bacteria</taxon>
        <taxon>Bacillati</taxon>
        <taxon>Cyanobacteriota</taxon>
        <taxon>Cyanophyceae</taxon>
        <taxon>Gomontiellales</taxon>
        <taxon>Gomontiellaceae</taxon>
        <taxon>Crinalium</taxon>
    </lineage>
</organism>
<dbReference type="InterPro" id="IPR036736">
    <property type="entry name" value="ACP-like_sf"/>
</dbReference>
<sequence length="1104" mass="122663">MINQFESNLNLHSDLKNSGLNIQQLETQLHKLEQEKTEPIAIIGMSCRFPGADDPESFWQLLRSGTNSASKIPDERWNIKNYYDQDPTVPGKMPLRYGYFLKDIDQFDADFFRISPREAGAIDPQHRLLLEVSWEALERSGHVPDRLAGSSTGVFIGLTCEDYNDVIQKRPPELNKQHELFFVTGVKSYAASGRISYTWGLTGPAMTIDTACSSSSVAIHQACMSLRQRECEMALAGGVNLILDPTVHVYTYKGRILTLDTHCKVFDASADGYVRAEGCGIVVLKRLSDALADRDNILAVIRGSGVNQDGASYSFSAPNGKSQQALLNRVLTQTNIHPSEVSYFEAHGTGTAVGDATELTTIEQVFGLYHSQESPIMVGSCKANIGHPEPASGIASLIKLVLSLQNQEIAPQINIKEINPCLDWKETAVKIPTQIASWPQSRPHIAALNCFGISGTNSCMLVQEAPELKPIISEWKRPEHILVISAKSSSALLQLANRYRQYLSVNQEQSLADICFTANTGRLHLQHRVSIVGASVEEIETKLASFYREEEAVGVVSSFISNPEPSKIAFLFTGQGSQYIEMGWELYKTQPTFRKALEQCDRILQPYLKKSLLDIIYPQPGANSPLDETAYTQPALFAIEYALYCLWQSWGITPAVVMGHSVGEYVAACVAGVFSLEDGLKLIAARAHLMQQLPKEGIMVALMASQEQITAAIEEYAPKVSIAAINGLESTVISGEEQAVKAVSAKFEAEGIKIKQLQVSHAFHSPLMKPIITDFLKVANEISYSPPKISMVSNLTGNAIANDIATPEYWCRHILSPVNFLAGINTLYKLGYEVFLECGSKPTLLGMGHQCLPENFGTWLPSLRPGQADWQILLQTLGQLYVSGVKVDWSGFDKDYLRYRVVLPTYPFQRQRYWLETDNDNNHPPASEQIITQLKSNEVNSKKGKKMLSTKLVKLLEQQRQELIELLLEETETDFDLQETNSQINRGQNSTKNKGLKQENSLDIAAIQQSNVLQQLKASNSDRYPLLNNYLQSQMLKILGINQTQLPVNLTLTELGLESLSAMELREKIKQKLGIDIQVKHLLGGISITHLTEQIISEISWENL</sequence>
<dbReference type="Gene3D" id="3.40.47.10">
    <property type="match status" value="1"/>
</dbReference>
<dbReference type="AlphaFoldDB" id="K9W594"/>
<dbReference type="SMART" id="SM00827">
    <property type="entry name" value="PKS_AT"/>
    <property type="match status" value="1"/>
</dbReference>
<dbReference type="Pfam" id="PF00550">
    <property type="entry name" value="PP-binding"/>
    <property type="match status" value="1"/>
</dbReference>
<protein>
    <submittedName>
        <fullName evidence="6">6-deoxyerythronolide-B synthase</fullName>
        <ecNumber evidence="6">2.3.1.94</ecNumber>
    </submittedName>
</protein>
<dbReference type="RefSeq" id="WP_015179949.1">
    <property type="nucleotide sequence ID" value="NC_019733.1"/>
</dbReference>
<feature type="domain" description="Ketosynthase family 3 (KS3)" evidence="5">
    <location>
        <begin position="37"/>
        <end position="464"/>
    </location>
</feature>
<feature type="domain" description="Carrier" evidence="4">
    <location>
        <begin position="1025"/>
        <end position="1099"/>
    </location>
</feature>
<dbReference type="SUPFAM" id="SSF52151">
    <property type="entry name" value="FabD/lysophospholipase-like"/>
    <property type="match status" value="1"/>
</dbReference>
<dbReference type="InterPro" id="IPR014031">
    <property type="entry name" value="Ketoacyl_synth_C"/>
</dbReference>
<keyword evidence="1" id="KW-0596">Phosphopantetheine</keyword>
<dbReference type="PANTHER" id="PTHR43775:SF51">
    <property type="entry name" value="INACTIVE PHENOLPHTHIOCEROL SYNTHESIS POLYKETIDE SYNTHASE TYPE I PKS1-RELATED"/>
    <property type="match status" value="1"/>
</dbReference>
<dbReference type="PROSITE" id="PS52004">
    <property type="entry name" value="KS3_2"/>
    <property type="match status" value="1"/>
</dbReference>
<evidence type="ECO:0000259" key="5">
    <source>
        <dbReference type="PROSITE" id="PS52004"/>
    </source>
</evidence>
<dbReference type="GO" id="GO:0004312">
    <property type="term" value="F:fatty acid synthase activity"/>
    <property type="evidence" value="ECO:0007669"/>
    <property type="project" value="TreeGrafter"/>
</dbReference>
<name>K9W594_9CYAN</name>
<dbReference type="GO" id="GO:0006633">
    <property type="term" value="P:fatty acid biosynthetic process"/>
    <property type="evidence" value="ECO:0007669"/>
    <property type="project" value="InterPro"/>
</dbReference>
<evidence type="ECO:0000313" key="7">
    <source>
        <dbReference type="Proteomes" id="UP000010472"/>
    </source>
</evidence>
<dbReference type="PROSITE" id="PS50075">
    <property type="entry name" value="CARRIER"/>
    <property type="match status" value="1"/>
</dbReference>
<dbReference type="FunFam" id="3.40.47.10:FF:000019">
    <property type="entry name" value="Polyketide synthase type I"/>
    <property type="match status" value="1"/>
</dbReference>
<evidence type="ECO:0000313" key="6">
    <source>
        <dbReference type="EMBL" id="AFZ15518.1"/>
    </source>
</evidence>
<dbReference type="Pfam" id="PF00109">
    <property type="entry name" value="ketoacyl-synt"/>
    <property type="match status" value="1"/>
</dbReference>
<evidence type="ECO:0000259" key="4">
    <source>
        <dbReference type="PROSITE" id="PS50075"/>
    </source>
</evidence>
<dbReference type="Pfam" id="PF22621">
    <property type="entry name" value="CurL-like_PKS_C"/>
    <property type="match status" value="1"/>
</dbReference>
<gene>
    <name evidence="6" type="ORF">Cri9333_4740</name>
</gene>
<dbReference type="PROSITE" id="PS00012">
    <property type="entry name" value="PHOSPHOPANTETHEINE"/>
    <property type="match status" value="1"/>
</dbReference>
<evidence type="ECO:0000256" key="2">
    <source>
        <dbReference type="ARBA" id="ARBA00022553"/>
    </source>
</evidence>
<dbReference type="Gene3D" id="1.10.1200.10">
    <property type="entry name" value="ACP-like"/>
    <property type="match status" value="1"/>
</dbReference>